<feature type="active site" description="Nucleophile" evidence="11">
    <location>
        <position position="254"/>
    </location>
</feature>
<dbReference type="InterPro" id="IPR001678">
    <property type="entry name" value="MeTrfase_RsmB-F_NOP2_dom"/>
</dbReference>
<keyword evidence="2" id="KW-0698">rRNA processing</keyword>
<dbReference type="Pfam" id="PF01189">
    <property type="entry name" value="Methyltr_RsmB-F"/>
    <property type="match status" value="1"/>
</dbReference>
<dbReference type="EMBL" id="HE575324">
    <property type="protein sequence ID" value="CCC96056.1"/>
    <property type="molecule type" value="Genomic_DNA"/>
</dbReference>
<evidence type="ECO:0000256" key="9">
    <source>
        <dbReference type="ARBA" id="ARBA00042050"/>
    </source>
</evidence>
<feature type="binding site" evidence="11">
    <location>
        <position position="197"/>
    </location>
    <ligand>
        <name>S-adenosyl-L-methionine</name>
        <dbReference type="ChEBI" id="CHEBI:59789"/>
    </ligand>
</feature>
<organism evidence="14">
    <name type="scientific">Trypanosoma congolense (strain IL3000)</name>
    <dbReference type="NCBI Taxonomy" id="1068625"/>
    <lineage>
        <taxon>Eukaryota</taxon>
        <taxon>Discoba</taxon>
        <taxon>Euglenozoa</taxon>
        <taxon>Kinetoplastea</taxon>
        <taxon>Metakinetoplastina</taxon>
        <taxon>Trypanosomatida</taxon>
        <taxon>Trypanosomatidae</taxon>
        <taxon>Trypanosoma</taxon>
        <taxon>Nannomonas</taxon>
    </lineage>
</organism>
<evidence type="ECO:0000313" key="14">
    <source>
        <dbReference type="EMBL" id="CCC96056.1"/>
    </source>
</evidence>
<keyword evidence="3 11" id="KW-0489">Methyltransferase</keyword>
<dbReference type="InterPro" id="IPR049560">
    <property type="entry name" value="MeTrfase_RsmB-F_NOP2_cat"/>
</dbReference>
<evidence type="ECO:0000256" key="3">
    <source>
        <dbReference type="ARBA" id="ARBA00022603"/>
    </source>
</evidence>
<dbReference type="SUPFAM" id="SSF53335">
    <property type="entry name" value="S-adenosyl-L-methionine-dependent methyltransferases"/>
    <property type="match status" value="1"/>
</dbReference>
<evidence type="ECO:0000256" key="5">
    <source>
        <dbReference type="ARBA" id="ARBA00022691"/>
    </source>
</evidence>
<evidence type="ECO:0000256" key="12">
    <source>
        <dbReference type="SAM" id="MobiDB-lite"/>
    </source>
</evidence>
<dbReference type="GO" id="GO:0008173">
    <property type="term" value="F:RNA methyltransferase activity"/>
    <property type="evidence" value="ECO:0007669"/>
    <property type="project" value="InterPro"/>
</dbReference>
<keyword evidence="6 11" id="KW-0694">RNA-binding</keyword>
<evidence type="ECO:0000256" key="10">
    <source>
        <dbReference type="ARBA" id="ARBA00049302"/>
    </source>
</evidence>
<feature type="binding site" evidence="11">
    <location>
        <position position="151"/>
    </location>
    <ligand>
        <name>S-adenosyl-L-methionine</name>
        <dbReference type="ChEBI" id="CHEBI:59789"/>
    </ligand>
</feature>
<dbReference type="InterPro" id="IPR029063">
    <property type="entry name" value="SAM-dependent_MTases_sf"/>
</dbReference>
<dbReference type="AlphaFoldDB" id="G0V333"/>
<evidence type="ECO:0000256" key="7">
    <source>
        <dbReference type="ARBA" id="ARBA00022946"/>
    </source>
</evidence>
<feature type="domain" description="SAM-dependent MTase RsmB/NOP-type" evidence="13">
    <location>
        <begin position="27"/>
        <end position="314"/>
    </location>
</feature>
<dbReference type="PANTHER" id="PTHR22808">
    <property type="entry name" value="NCL1 YEAST -RELATED NOL1/NOP2/FMU SUN DOMAIN-CONTAINING"/>
    <property type="match status" value="1"/>
</dbReference>
<evidence type="ECO:0000256" key="1">
    <source>
        <dbReference type="ARBA" id="ARBA00004173"/>
    </source>
</evidence>
<sequence>MRSKGKKGNRRVTAGASRHGESFDDFFGDHYGQRWATLRKSLSLPTSDHAVLWNKFVKVSFETVMKDMKRVDDTMLLQLFRQAEDGEMAPLVVDEFGVKAYYPLNYTAALAVEQLGVQPFDRVLDLCAGSGGKSIAIAQFLSNSALLTSNEQHGDRFSRLSRNIKEYVPSNYVPITVTQRKAETWFDPSTYQRVLVDAPCTSERRLLQQCGDGVVSSHQWSLQACRELSRHQRALLLCAIETCLPGGRVVYTTCSISPLENDIVVKEALQRTRCQVQLVPVSIEIGEVTECGRIVLPDRDGGRGPAYYSIIHKISERREDSSEDESESNNGSAAD</sequence>
<dbReference type="PROSITE" id="PS51686">
    <property type="entry name" value="SAM_MT_RSMB_NOP"/>
    <property type="match status" value="1"/>
</dbReference>
<evidence type="ECO:0000256" key="4">
    <source>
        <dbReference type="ARBA" id="ARBA00022679"/>
    </source>
</evidence>
<comment type="caution">
    <text evidence="11">Lacks conserved residue(s) required for the propagation of feature annotation.</text>
</comment>
<keyword evidence="8" id="KW-0496">Mitochondrion</keyword>
<evidence type="ECO:0000256" key="6">
    <source>
        <dbReference type="ARBA" id="ARBA00022884"/>
    </source>
</evidence>
<comment type="similarity">
    <text evidence="11">Belongs to the class I-like SAM-binding methyltransferase superfamily. RsmB/NOP family.</text>
</comment>
<comment type="catalytic activity">
    <reaction evidence="10">
        <text>a cytidine in rRNA + S-adenosyl-L-methionine = a 5-methylcytidine in rRNA + S-adenosyl-L-homocysteine + H(+)</text>
        <dbReference type="Rhea" id="RHEA:61484"/>
        <dbReference type="Rhea" id="RHEA-COMP:15836"/>
        <dbReference type="Rhea" id="RHEA-COMP:15837"/>
        <dbReference type="ChEBI" id="CHEBI:15378"/>
        <dbReference type="ChEBI" id="CHEBI:57856"/>
        <dbReference type="ChEBI" id="CHEBI:59789"/>
        <dbReference type="ChEBI" id="CHEBI:74483"/>
        <dbReference type="ChEBI" id="CHEBI:82748"/>
    </reaction>
</comment>
<dbReference type="GO" id="GO:0005762">
    <property type="term" value="C:mitochondrial large ribosomal subunit"/>
    <property type="evidence" value="ECO:0007669"/>
    <property type="project" value="TreeGrafter"/>
</dbReference>
<dbReference type="InterPro" id="IPR023267">
    <property type="entry name" value="RCMT"/>
</dbReference>
<evidence type="ECO:0000256" key="2">
    <source>
        <dbReference type="ARBA" id="ARBA00022552"/>
    </source>
</evidence>
<dbReference type="VEuPathDB" id="TriTrypDB:TcIL3000.11.15660"/>
<dbReference type="PANTHER" id="PTHR22808:SF3">
    <property type="entry name" value="5-METHYLCYTOSINE RRNA METHYLTRANSFERASE NSUN4"/>
    <property type="match status" value="1"/>
</dbReference>
<dbReference type="GO" id="GO:0003723">
    <property type="term" value="F:RNA binding"/>
    <property type="evidence" value="ECO:0007669"/>
    <property type="project" value="UniProtKB-UniRule"/>
</dbReference>
<evidence type="ECO:0000259" key="13">
    <source>
        <dbReference type="PROSITE" id="PS51686"/>
    </source>
</evidence>
<gene>
    <name evidence="14" type="ORF">TCIL3000_11_15660</name>
</gene>
<dbReference type="Gene3D" id="3.40.50.150">
    <property type="entry name" value="Vaccinia Virus protein VP39"/>
    <property type="match status" value="1"/>
</dbReference>
<name>G0V333_TRYCI</name>
<dbReference type="PRINTS" id="PR02008">
    <property type="entry name" value="RCMTFAMILY"/>
</dbReference>
<keyword evidence="5 11" id="KW-0949">S-adenosyl-L-methionine</keyword>
<feature type="region of interest" description="Disordered" evidence="12">
    <location>
        <begin position="315"/>
        <end position="335"/>
    </location>
</feature>
<protein>
    <recommendedName>
        <fullName evidence="9">NOL1/NOP2/Sun domain family member 4</fullName>
    </recommendedName>
</protein>
<proteinExistence type="inferred from homology"/>
<evidence type="ECO:0000256" key="11">
    <source>
        <dbReference type="PROSITE-ProRule" id="PRU01023"/>
    </source>
</evidence>
<keyword evidence="4 11" id="KW-0808">Transferase</keyword>
<comment type="subcellular location">
    <subcellularLocation>
        <location evidence="1">Mitochondrion</location>
    </subcellularLocation>
</comment>
<reference evidence="14" key="1">
    <citation type="journal article" date="2012" name="Proc. Natl. Acad. Sci. U.S.A.">
        <title>Antigenic diversity is generated by distinct evolutionary mechanisms in African trypanosome species.</title>
        <authorList>
            <person name="Jackson A.P."/>
            <person name="Berry A."/>
            <person name="Aslett M."/>
            <person name="Allison H.C."/>
            <person name="Burton P."/>
            <person name="Vavrova-Anderson J."/>
            <person name="Brown R."/>
            <person name="Browne H."/>
            <person name="Corton N."/>
            <person name="Hauser H."/>
            <person name="Gamble J."/>
            <person name="Gilderthorp R."/>
            <person name="Marcello L."/>
            <person name="McQuillan J."/>
            <person name="Otto T.D."/>
            <person name="Quail M.A."/>
            <person name="Sanders M.J."/>
            <person name="van Tonder A."/>
            <person name="Ginger M.L."/>
            <person name="Field M.C."/>
            <person name="Barry J.D."/>
            <person name="Hertz-Fowler C."/>
            <person name="Berriman M."/>
        </authorList>
    </citation>
    <scope>NUCLEOTIDE SEQUENCE</scope>
    <source>
        <strain evidence="14">IL3000</strain>
    </source>
</reference>
<keyword evidence="7" id="KW-0809">Transit peptide</keyword>
<accession>G0V333</accession>
<dbReference type="GO" id="GO:0031167">
    <property type="term" value="P:rRNA methylation"/>
    <property type="evidence" value="ECO:0007669"/>
    <property type="project" value="TreeGrafter"/>
</dbReference>
<evidence type="ECO:0000256" key="8">
    <source>
        <dbReference type="ARBA" id="ARBA00023128"/>
    </source>
</evidence>